<dbReference type="Proteomes" id="UP001597417">
    <property type="component" value="Unassembled WGS sequence"/>
</dbReference>
<reference evidence="7" key="1">
    <citation type="journal article" date="2019" name="Int. J. Syst. Evol. Microbiol.">
        <title>The Global Catalogue of Microorganisms (GCM) 10K type strain sequencing project: providing services to taxonomists for standard genome sequencing and annotation.</title>
        <authorList>
            <consortium name="The Broad Institute Genomics Platform"/>
            <consortium name="The Broad Institute Genome Sequencing Center for Infectious Disease"/>
            <person name="Wu L."/>
            <person name="Ma J."/>
        </authorList>
    </citation>
    <scope>NUCLEOTIDE SEQUENCE [LARGE SCALE GENOMIC DNA]</scope>
    <source>
        <strain evidence="7">CGMCC 4.7645</strain>
    </source>
</reference>
<name>A0ABW5FPQ0_9PSEU</name>
<dbReference type="Gene3D" id="2.10.109.10">
    <property type="entry name" value="Umud Fragment, subunit A"/>
    <property type="match status" value="1"/>
</dbReference>
<sequence length="170" mass="18270">MTTASVPQGEISRGGLPTIATCCVRLASALFGRVVIVTVRGTSMEPAFRDGDEVLVHRRRALTAGAVVVVERPTHRSEWPGRPVHALSGGSALRRREWMIKRVLAAPGDPVPSEQVPALAGIGDQRVPPGKLVLLGDNRKASFDSRQLGYISAERVLGVVLAPCRPRRRA</sequence>
<dbReference type="PROSITE" id="PS00501">
    <property type="entry name" value="SPASE_I_1"/>
    <property type="match status" value="1"/>
</dbReference>
<comment type="similarity">
    <text evidence="2">Belongs to the peptidase S26 family.</text>
</comment>
<evidence type="ECO:0000256" key="3">
    <source>
        <dbReference type="ARBA" id="ARBA00022670"/>
    </source>
</evidence>
<keyword evidence="7" id="KW-1185">Reference proteome</keyword>
<feature type="domain" description="Peptidase S26" evidence="5">
    <location>
        <begin position="124"/>
        <end position="161"/>
    </location>
</feature>
<protein>
    <submittedName>
        <fullName evidence="6">S26 family signal peptidase</fullName>
    </submittedName>
</protein>
<dbReference type="RefSeq" id="WP_378263501.1">
    <property type="nucleotide sequence ID" value="NZ_JBHUKR010000006.1"/>
</dbReference>
<organism evidence="6 7">
    <name type="scientific">Amycolatopsis pigmentata</name>
    <dbReference type="NCBI Taxonomy" id="450801"/>
    <lineage>
        <taxon>Bacteria</taxon>
        <taxon>Bacillati</taxon>
        <taxon>Actinomycetota</taxon>
        <taxon>Actinomycetes</taxon>
        <taxon>Pseudonocardiales</taxon>
        <taxon>Pseudonocardiaceae</taxon>
        <taxon>Amycolatopsis</taxon>
    </lineage>
</organism>
<dbReference type="InterPro" id="IPR000223">
    <property type="entry name" value="Pept_S26A_signal_pept_1"/>
</dbReference>
<evidence type="ECO:0000256" key="2">
    <source>
        <dbReference type="ARBA" id="ARBA00009370"/>
    </source>
</evidence>
<dbReference type="PANTHER" id="PTHR43390">
    <property type="entry name" value="SIGNAL PEPTIDASE I"/>
    <property type="match status" value="1"/>
</dbReference>
<keyword evidence="3" id="KW-0645">Protease</keyword>
<dbReference type="SUPFAM" id="SSF51306">
    <property type="entry name" value="LexA/Signal peptidase"/>
    <property type="match status" value="1"/>
</dbReference>
<evidence type="ECO:0000313" key="6">
    <source>
        <dbReference type="EMBL" id="MFD2416584.1"/>
    </source>
</evidence>
<evidence type="ECO:0000256" key="1">
    <source>
        <dbReference type="ARBA" id="ARBA00004401"/>
    </source>
</evidence>
<proteinExistence type="inferred from homology"/>
<feature type="domain" description="Peptidase S26" evidence="5">
    <location>
        <begin position="28"/>
        <end position="111"/>
    </location>
</feature>
<dbReference type="Pfam" id="PF10502">
    <property type="entry name" value="Peptidase_S26"/>
    <property type="match status" value="2"/>
</dbReference>
<comment type="subcellular location">
    <subcellularLocation>
        <location evidence="1">Cell membrane</location>
        <topology evidence="1">Single-pass type II membrane protein</topology>
    </subcellularLocation>
</comment>
<dbReference type="InterPro" id="IPR019756">
    <property type="entry name" value="Pept_S26A_signal_pept_1_Ser-AS"/>
</dbReference>
<dbReference type="PRINTS" id="PR00727">
    <property type="entry name" value="LEADERPTASE"/>
</dbReference>
<dbReference type="InterPro" id="IPR036286">
    <property type="entry name" value="LexA/Signal_pep-like_sf"/>
</dbReference>
<evidence type="ECO:0000256" key="4">
    <source>
        <dbReference type="ARBA" id="ARBA00022801"/>
    </source>
</evidence>
<dbReference type="EMBL" id="JBHUKR010000006">
    <property type="protein sequence ID" value="MFD2416584.1"/>
    <property type="molecule type" value="Genomic_DNA"/>
</dbReference>
<gene>
    <name evidence="6" type="ORF">ACFSXZ_09635</name>
</gene>
<dbReference type="CDD" id="cd06530">
    <property type="entry name" value="S26_SPase_I"/>
    <property type="match status" value="1"/>
</dbReference>
<keyword evidence="4" id="KW-0378">Hydrolase</keyword>
<evidence type="ECO:0000259" key="5">
    <source>
        <dbReference type="Pfam" id="PF10502"/>
    </source>
</evidence>
<comment type="caution">
    <text evidence="6">The sequence shown here is derived from an EMBL/GenBank/DDBJ whole genome shotgun (WGS) entry which is preliminary data.</text>
</comment>
<accession>A0ABW5FPQ0</accession>
<dbReference type="InterPro" id="IPR019533">
    <property type="entry name" value="Peptidase_S26"/>
</dbReference>
<evidence type="ECO:0000313" key="7">
    <source>
        <dbReference type="Proteomes" id="UP001597417"/>
    </source>
</evidence>
<dbReference type="PANTHER" id="PTHR43390:SF1">
    <property type="entry name" value="CHLOROPLAST PROCESSING PEPTIDASE"/>
    <property type="match status" value="1"/>
</dbReference>